<proteinExistence type="inferred from homology"/>
<keyword evidence="3" id="KW-1133">Transmembrane helix</keyword>
<dbReference type="Gene3D" id="3.90.70.10">
    <property type="entry name" value="Cysteine proteinases"/>
    <property type="match status" value="1"/>
</dbReference>
<keyword evidence="3" id="KW-0472">Membrane</keyword>
<keyword evidence="3" id="KW-0812">Transmembrane</keyword>
<dbReference type="EMBL" id="VDEP01000247">
    <property type="protein sequence ID" value="KAA1118563.1"/>
    <property type="molecule type" value="Genomic_DNA"/>
</dbReference>
<dbReference type="PROSITE" id="PS00972">
    <property type="entry name" value="USP_1"/>
    <property type="match status" value="1"/>
</dbReference>
<evidence type="ECO:0000256" key="3">
    <source>
        <dbReference type="SAM" id="Phobius"/>
    </source>
</evidence>
<dbReference type="AlphaFoldDB" id="A0A5B0MIG6"/>
<dbReference type="PANTHER" id="PTHR24006">
    <property type="entry name" value="UBIQUITIN CARBOXYL-TERMINAL HYDROLASE"/>
    <property type="match status" value="1"/>
</dbReference>
<keyword evidence="1" id="KW-0378">Hydrolase</keyword>
<feature type="compositionally biased region" description="Basic and acidic residues" evidence="2">
    <location>
        <begin position="1"/>
        <end position="10"/>
    </location>
</feature>
<dbReference type="InterPro" id="IPR050164">
    <property type="entry name" value="Peptidase_C19"/>
</dbReference>
<comment type="similarity">
    <text evidence="1">Belongs to the peptidase C19 family.</text>
</comment>
<dbReference type="GO" id="GO:0004843">
    <property type="term" value="F:cysteine-type deubiquitinase activity"/>
    <property type="evidence" value="ECO:0007669"/>
    <property type="project" value="UniProtKB-UniRule"/>
</dbReference>
<comment type="catalytic activity">
    <reaction evidence="1">
        <text>Thiol-dependent hydrolysis of ester, thioester, amide, peptide and isopeptide bonds formed by the C-terminal Gly of ubiquitin (a 76-residue protein attached to proteins as an intracellular targeting signal).</text>
        <dbReference type="EC" id="3.4.19.12"/>
    </reaction>
</comment>
<feature type="region of interest" description="Disordered" evidence="2">
    <location>
        <begin position="1"/>
        <end position="38"/>
    </location>
</feature>
<dbReference type="Proteomes" id="UP000325313">
    <property type="component" value="Unassembled WGS sequence"/>
</dbReference>
<dbReference type="OrthoDB" id="289038at2759"/>
<keyword evidence="1" id="KW-0833">Ubl conjugation pathway</keyword>
<keyword evidence="7" id="KW-1185">Reference proteome</keyword>
<evidence type="ECO:0000256" key="2">
    <source>
        <dbReference type="SAM" id="MobiDB-lite"/>
    </source>
</evidence>
<dbReference type="EC" id="3.4.19.12" evidence="1"/>
<dbReference type="InterPro" id="IPR001394">
    <property type="entry name" value="Peptidase_C19_UCH"/>
</dbReference>
<dbReference type="GO" id="GO:0016579">
    <property type="term" value="P:protein deubiquitination"/>
    <property type="evidence" value="ECO:0007669"/>
    <property type="project" value="InterPro"/>
</dbReference>
<organism evidence="5 7">
    <name type="scientific">Puccinia graminis f. sp. tritici</name>
    <dbReference type="NCBI Taxonomy" id="56615"/>
    <lineage>
        <taxon>Eukaryota</taxon>
        <taxon>Fungi</taxon>
        <taxon>Dikarya</taxon>
        <taxon>Basidiomycota</taxon>
        <taxon>Pucciniomycotina</taxon>
        <taxon>Pucciniomycetes</taxon>
        <taxon>Pucciniales</taxon>
        <taxon>Pucciniaceae</taxon>
        <taxon>Puccinia</taxon>
    </lineage>
</organism>
<sequence length="599" mass="66393">MASPRIDVKPNLHSPPTSQPKTTPPSSGSATPSVKNHHKRLGCVHQPSRLWNDENDQVIKNLLGILKALEAAPPASSNQPLLAAFCLRCRTATSPRLVCLGCAAVLCFDNLDRPALKPCYLSGHSTKSSKCLLGLDLSCRELICMVCGTIVQPDDHELKILSRRLFPQVKRAYAPGCVGRTTSTIMAPRGFRNLGNSCYMNVILQILLRIPELQGYLLTDHHNRLKHRSADEVWCCACELIDILQLHHLQLSQLQQNRSKALAPAEPISPVGFLYALWLNSGDGEEFAGYRESDAHECLLACLNQLHTATQVPTPQAGAHPVGPASGSTTTPTTIAAAASTTIASGPPSSAVEPTTRCQCPIDLLFRCELTSQVVCGSCRKTSYKVDPILDLSLEIGHLNHLETLRLEDCLHRFLLLFPPFLSVVCGQFLFEGLMGFFFFFGWMDGRGDSFTKAERLKEKCYTCHQCSVASPETTKSLTISRLPHILCIQLKRFEHHLSSASKLDRFVKFPLVLDMKPFASPNLAENRPDLLSSDVDGYYYKLTGIVRHQGNVSSGHYQAIIYQDEQYFCFNDESVSILRLEEVLKVEAYILVYTFILP</sequence>
<accession>A0A5B0MIG6</accession>
<evidence type="ECO:0000313" key="7">
    <source>
        <dbReference type="Proteomes" id="UP000324748"/>
    </source>
</evidence>
<keyword evidence="1" id="KW-0645">Protease</keyword>
<evidence type="ECO:0000313" key="8">
    <source>
        <dbReference type="Proteomes" id="UP000325313"/>
    </source>
</evidence>
<feature type="domain" description="USP" evidence="4">
    <location>
        <begin position="189"/>
        <end position="597"/>
    </location>
</feature>
<dbReference type="InterPro" id="IPR038765">
    <property type="entry name" value="Papain-like_cys_pep_sf"/>
</dbReference>
<reference evidence="7 8" key="1">
    <citation type="submission" date="2019-05" db="EMBL/GenBank/DDBJ databases">
        <title>Emergence of the Ug99 lineage of the wheat stem rust pathogen through somatic hybridization.</title>
        <authorList>
            <person name="Li F."/>
            <person name="Upadhyaya N.M."/>
            <person name="Sperschneider J."/>
            <person name="Matny O."/>
            <person name="Nguyen-Phuc H."/>
            <person name="Mago R."/>
            <person name="Raley C."/>
            <person name="Miller M.E."/>
            <person name="Silverstein K.A.T."/>
            <person name="Henningsen E."/>
            <person name="Hirsch C.D."/>
            <person name="Visser B."/>
            <person name="Pretorius Z.A."/>
            <person name="Steffenson B.J."/>
            <person name="Schwessinger B."/>
            <person name="Dodds P.N."/>
            <person name="Figueroa M."/>
        </authorList>
    </citation>
    <scope>NUCLEOTIDE SEQUENCE [LARGE SCALE GENOMIC DNA]</scope>
    <source>
        <strain evidence="5">21-0</strain>
        <strain evidence="6 8">Ug99</strain>
    </source>
</reference>
<keyword evidence="1" id="KW-0788">Thiol protease</keyword>
<dbReference type="InterPro" id="IPR028889">
    <property type="entry name" value="USP"/>
</dbReference>
<dbReference type="GO" id="GO:0005829">
    <property type="term" value="C:cytosol"/>
    <property type="evidence" value="ECO:0007669"/>
    <property type="project" value="TreeGrafter"/>
</dbReference>
<evidence type="ECO:0000256" key="1">
    <source>
        <dbReference type="RuleBase" id="RU366025"/>
    </source>
</evidence>
<evidence type="ECO:0000313" key="5">
    <source>
        <dbReference type="EMBL" id="KAA1076967.1"/>
    </source>
</evidence>
<dbReference type="GO" id="GO:0006508">
    <property type="term" value="P:proteolysis"/>
    <property type="evidence" value="ECO:0007669"/>
    <property type="project" value="UniProtKB-KW"/>
</dbReference>
<dbReference type="GO" id="GO:0005634">
    <property type="term" value="C:nucleus"/>
    <property type="evidence" value="ECO:0007669"/>
    <property type="project" value="TreeGrafter"/>
</dbReference>
<comment type="caution">
    <text evidence="5">The sequence shown here is derived from an EMBL/GenBank/DDBJ whole genome shotgun (WGS) entry which is preliminary data.</text>
</comment>
<dbReference type="PROSITE" id="PS00973">
    <property type="entry name" value="USP_2"/>
    <property type="match status" value="1"/>
</dbReference>
<dbReference type="SUPFAM" id="SSF54001">
    <property type="entry name" value="Cysteine proteinases"/>
    <property type="match status" value="1"/>
</dbReference>
<dbReference type="EMBL" id="VSWC01000145">
    <property type="protein sequence ID" value="KAA1076967.1"/>
    <property type="molecule type" value="Genomic_DNA"/>
</dbReference>
<protein>
    <recommendedName>
        <fullName evidence="1">Ubiquitin carboxyl-terminal hydrolase</fullName>
        <ecNumber evidence="1">3.4.19.12</ecNumber>
    </recommendedName>
</protein>
<name>A0A5B0MIG6_PUCGR</name>
<dbReference type="Pfam" id="PF00443">
    <property type="entry name" value="UCH"/>
    <property type="match status" value="1"/>
</dbReference>
<dbReference type="PANTHER" id="PTHR24006:SF937">
    <property type="entry name" value="UBIQUITIN CARBOXYL-TERMINAL HYDROLASE"/>
    <property type="match status" value="1"/>
</dbReference>
<gene>
    <name evidence="5" type="ORF">PGT21_025596</name>
    <name evidence="6" type="ORF">PGTUg99_008006</name>
</gene>
<evidence type="ECO:0000259" key="4">
    <source>
        <dbReference type="PROSITE" id="PS50235"/>
    </source>
</evidence>
<feature type="compositionally biased region" description="Low complexity" evidence="2">
    <location>
        <begin position="14"/>
        <end position="33"/>
    </location>
</feature>
<dbReference type="PROSITE" id="PS50235">
    <property type="entry name" value="USP_3"/>
    <property type="match status" value="1"/>
</dbReference>
<evidence type="ECO:0000313" key="6">
    <source>
        <dbReference type="EMBL" id="KAA1118563.1"/>
    </source>
</evidence>
<dbReference type="Proteomes" id="UP000324748">
    <property type="component" value="Unassembled WGS sequence"/>
</dbReference>
<feature type="transmembrane region" description="Helical" evidence="3">
    <location>
        <begin position="414"/>
        <end position="443"/>
    </location>
</feature>
<dbReference type="InterPro" id="IPR018200">
    <property type="entry name" value="USP_CS"/>
</dbReference>